<evidence type="ECO:0008006" key="3">
    <source>
        <dbReference type="Google" id="ProtNLM"/>
    </source>
</evidence>
<reference evidence="1" key="1">
    <citation type="submission" date="2021-04" db="EMBL/GenBank/DDBJ databases">
        <title>Phylogenetic analysis of Acidobacteriaceae.</title>
        <authorList>
            <person name="Qiu L."/>
            <person name="Zhang Q."/>
        </authorList>
    </citation>
    <scope>NUCLEOTIDE SEQUENCE</scope>
    <source>
        <strain evidence="1">DSM 25168</strain>
    </source>
</reference>
<protein>
    <recommendedName>
        <fullName evidence="3">RiboL-PSP-HEPN domain-containing protein</fullName>
    </recommendedName>
</protein>
<dbReference type="KEGG" id="orp:MOP44_08485"/>
<accession>A0A9J7BTP9</accession>
<sequence>MSSRRFKQLEKRLGELRTHFLPSAFDPLGIYSPSVHDLTRGYQVLAHAEIEAFIEDRTSEVVARAQAAFRNRGRCGEVLTAILAFHYVEQPPVGEKTAEKIFNNNQDHPRAAVELSCRRYLNEVKGNNGIKQKDVLNLFLPIGLKPTRINAAWLRLVDAFGAARGLIAHAALAVQRQPDPKTVFEEVERIKADLRTLDEDMAKLR</sequence>
<evidence type="ECO:0000313" key="2">
    <source>
        <dbReference type="Proteomes" id="UP001059380"/>
    </source>
</evidence>
<dbReference type="RefSeq" id="WP_260795603.1">
    <property type="nucleotide sequence ID" value="NZ_CP093313.1"/>
</dbReference>
<dbReference type="Proteomes" id="UP001059380">
    <property type="component" value="Chromosome"/>
</dbReference>
<dbReference type="EMBL" id="CP093313">
    <property type="protein sequence ID" value="UWZ85969.1"/>
    <property type="molecule type" value="Genomic_DNA"/>
</dbReference>
<dbReference type="AlphaFoldDB" id="A0A9J7BTP9"/>
<gene>
    <name evidence="1" type="ORF">MOP44_08485</name>
</gene>
<name>A0A9J7BTP9_9BACT</name>
<organism evidence="1 2">
    <name type="scientific">Occallatibacter riparius</name>
    <dbReference type="NCBI Taxonomy" id="1002689"/>
    <lineage>
        <taxon>Bacteria</taxon>
        <taxon>Pseudomonadati</taxon>
        <taxon>Acidobacteriota</taxon>
        <taxon>Terriglobia</taxon>
        <taxon>Terriglobales</taxon>
        <taxon>Acidobacteriaceae</taxon>
        <taxon>Occallatibacter</taxon>
    </lineage>
</organism>
<keyword evidence="2" id="KW-1185">Reference proteome</keyword>
<evidence type="ECO:0000313" key="1">
    <source>
        <dbReference type="EMBL" id="UWZ85969.1"/>
    </source>
</evidence>
<proteinExistence type="predicted"/>